<dbReference type="PANTHER" id="PTHR33355">
    <property type="entry name" value="WALL-ASSOCIATED RECEPTOR KINASE CARBOXY-TERMINAL PROTEIN-RELATED"/>
    <property type="match status" value="1"/>
</dbReference>
<name>A0A9Q0F5Y4_9ROSI</name>
<dbReference type="Proteomes" id="UP001141552">
    <property type="component" value="Unassembled WGS sequence"/>
</dbReference>
<comment type="caution">
    <text evidence="3">The sequence shown here is derived from an EMBL/GenBank/DDBJ whole genome shotgun (WGS) entry which is preliminary data.</text>
</comment>
<organism evidence="3 4">
    <name type="scientific">Turnera subulata</name>
    <dbReference type="NCBI Taxonomy" id="218843"/>
    <lineage>
        <taxon>Eukaryota</taxon>
        <taxon>Viridiplantae</taxon>
        <taxon>Streptophyta</taxon>
        <taxon>Embryophyta</taxon>
        <taxon>Tracheophyta</taxon>
        <taxon>Spermatophyta</taxon>
        <taxon>Magnoliopsida</taxon>
        <taxon>eudicotyledons</taxon>
        <taxon>Gunneridae</taxon>
        <taxon>Pentapetalae</taxon>
        <taxon>rosids</taxon>
        <taxon>fabids</taxon>
        <taxon>Malpighiales</taxon>
        <taxon>Passifloraceae</taxon>
        <taxon>Turnera</taxon>
    </lineage>
</organism>
<evidence type="ECO:0008006" key="5">
    <source>
        <dbReference type="Google" id="ProtNLM"/>
    </source>
</evidence>
<feature type="transmembrane region" description="Helical" evidence="1">
    <location>
        <begin position="243"/>
        <end position="262"/>
    </location>
</feature>
<gene>
    <name evidence="3" type="ORF">Tsubulata_032399</name>
</gene>
<keyword evidence="1" id="KW-0812">Transmembrane</keyword>
<protein>
    <recommendedName>
        <fullName evidence="5">Wall-associated receptor kinase C-terminal domain-containing protein</fullName>
    </recommendedName>
</protein>
<feature type="signal peptide" evidence="2">
    <location>
        <begin position="1"/>
        <end position="20"/>
    </location>
</feature>
<dbReference type="EMBL" id="JAKUCV010007101">
    <property type="protein sequence ID" value="KAJ4824750.1"/>
    <property type="molecule type" value="Genomic_DNA"/>
</dbReference>
<dbReference type="OrthoDB" id="1870516at2759"/>
<reference evidence="3" key="1">
    <citation type="submission" date="2022-02" db="EMBL/GenBank/DDBJ databases">
        <authorList>
            <person name="Henning P.M."/>
            <person name="McCubbin A.G."/>
            <person name="Shore J.S."/>
        </authorList>
    </citation>
    <scope>NUCLEOTIDE SEQUENCE</scope>
    <source>
        <strain evidence="3">F60SS</strain>
        <tissue evidence="3">Leaves</tissue>
    </source>
</reference>
<evidence type="ECO:0000313" key="4">
    <source>
        <dbReference type="Proteomes" id="UP001141552"/>
    </source>
</evidence>
<dbReference type="PANTHER" id="PTHR33355:SF11">
    <property type="entry name" value="WALL-ASSOCIATED RECEPTOR KINASE GALACTURONAN-BINDING DOMAIN-CONTAINING PROTEIN"/>
    <property type="match status" value="1"/>
</dbReference>
<evidence type="ECO:0000256" key="1">
    <source>
        <dbReference type="SAM" id="Phobius"/>
    </source>
</evidence>
<proteinExistence type="predicted"/>
<feature type="chain" id="PRO_5040412981" description="Wall-associated receptor kinase C-terminal domain-containing protein" evidence="2">
    <location>
        <begin position="21"/>
        <end position="264"/>
    </location>
</feature>
<keyword evidence="4" id="KW-1185">Reference proteome</keyword>
<accession>A0A9Q0F5Y4</accession>
<keyword evidence="2" id="KW-0732">Signal</keyword>
<keyword evidence="1" id="KW-0472">Membrane</keyword>
<evidence type="ECO:0000313" key="3">
    <source>
        <dbReference type="EMBL" id="KAJ4824750.1"/>
    </source>
</evidence>
<sequence>MHTFVKSLLLTLSLFFTVNSTSFCGKIQIKPPFSRPNSTNSSSLSQILLCRSQKLYFRTSLGLFPVSSVDYATKTLTISQPSCSPSQYYVSPLLISAGLPTPSPISLLLFNCSNKNHTMSSMAIHNCNGLSSACKTATSKEQVQEVEGSCLLVTDLEKLDKGFHPKELSCSHYSSVYKSSLNQEEGNYQLGTRILFDVPDHLPDMCQECEKPNGNCGVGLKCMCHPKECKDKVINGARSVKPFVNAFLSLQSFFLVLLVCFFSY</sequence>
<reference evidence="3" key="2">
    <citation type="journal article" date="2023" name="Plants (Basel)">
        <title>Annotation of the Turnera subulata (Passifloraceae) Draft Genome Reveals the S-Locus Evolved after the Divergence of Turneroideae from Passifloroideae in a Stepwise Manner.</title>
        <authorList>
            <person name="Henning P.M."/>
            <person name="Roalson E.H."/>
            <person name="Mir W."/>
            <person name="McCubbin A.G."/>
            <person name="Shore J.S."/>
        </authorList>
    </citation>
    <scope>NUCLEOTIDE SEQUENCE</scope>
    <source>
        <strain evidence="3">F60SS</strain>
    </source>
</reference>
<evidence type="ECO:0000256" key="2">
    <source>
        <dbReference type="SAM" id="SignalP"/>
    </source>
</evidence>
<keyword evidence="1" id="KW-1133">Transmembrane helix</keyword>
<dbReference type="AlphaFoldDB" id="A0A9Q0F5Y4"/>